<evidence type="ECO:0000256" key="1">
    <source>
        <dbReference type="ARBA" id="ARBA00022679"/>
    </source>
</evidence>
<dbReference type="PANTHER" id="PTHR11085">
    <property type="entry name" value="NAD-DEPENDENT PROTEIN DEACYLASE SIRTUIN-5, MITOCHONDRIAL-RELATED"/>
    <property type="match status" value="1"/>
</dbReference>
<feature type="binding site" evidence="3">
    <location>
        <begin position="106"/>
        <end position="109"/>
    </location>
    <ligand>
        <name>NAD(+)</name>
        <dbReference type="ChEBI" id="CHEBI:57540"/>
    </ligand>
</feature>
<comment type="catalytic activity">
    <reaction evidence="3">
        <text>N(6)-acetyl-L-lysyl-[protein] + NAD(+) + H2O = 2''-O-acetyl-ADP-D-ribose + nicotinamide + L-lysyl-[protein]</text>
        <dbReference type="Rhea" id="RHEA:43636"/>
        <dbReference type="Rhea" id="RHEA-COMP:9752"/>
        <dbReference type="Rhea" id="RHEA-COMP:10731"/>
        <dbReference type="ChEBI" id="CHEBI:15377"/>
        <dbReference type="ChEBI" id="CHEBI:17154"/>
        <dbReference type="ChEBI" id="CHEBI:29969"/>
        <dbReference type="ChEBI" id="CHEBI:57540"/>
        <dbReference type="ChEBI" id="CHEBI:61930"/>
        <dbReference type="ChEBI" id="CHEBI:83767"/>
        <dbReference type="EC" id="2.3.1.286"/>
    </reaction>
</comment>
<dbReference type="RefSeq" id="WP_220191821.1">
    <property type="nucleotide sequence ID" value="NZ_BNJF01000001.1"/>
</dbReference>
<keyword evidence="3" id="KW-0963">Cytoplasm</keyword>
<dbReference type="InterPro" id="IPR027546">
    <property type="entry name" value="Sirtuin_class_III"/>
</dbReference>
<evidence type="ECO:0000313" key="6">
    <source>
        <dbReference type="EMBL" id="GHO42257.1"/>
    </source>
</evidence>
<feature type="binding site" evidence="3">
    <location>
        <begin position="218"/>
        <end position="220"/>
    </location>
    <ligand>
        <name>NAD(+)</name>
        <dbReference type="ChEBI" id="CHEBI:57540"/>
    </ligand>
</feature>
<dbReference type="InterPro" id="IPR003000">
    <property type="entry name" value="Sirtuin"/>
</dbReference>
<protein>
    <recommendedName>
        <fullName evidence="3">NAD-dependent protein deacylase</fullName>
        <ecNumber evidence="3">2.3.1.286</ecNumber>
    </recommendedName>
    <alternativeName>
        <fullName evidence="3">Regulatory protein SIR2 homolog</fullName>
    </alternativeName>
</protein>
<feature type="binding site" evidence="3">
    <location>
        <position position="236"/>
    </location>
    <ligand>
        <name>NAD(+)</name>
        <dbReference type="ChEBI" id="CHEBI:57540"/>
    </ligand>
</feature>
<sequence>MMQRSCDIPQELIENLRAANKIAILTGAGMSAESGIPTFRDALTGLWSQYNPEDLATPQAFEHHPRLVWEWYSSRRSLVRQVSPNQGHQALAAMERVVPTVTVITQNVDGLHQKAGSSRVLELHGNIHRVKCSQEGTIVGTWEETGTLPPRCPHCQALLRPDAVWFGEPLPQEPLLEAAEAVAACDVFFSIGTSGQVYPAASFVHFARRSHAEVVIMNTDEKAQDFPDFHRLNGPAGQILPELLQTVWPQM</sequence>
<dbReference type="GO" id="GO:0036054">
    <property type="term" value="F:protein-malonyllysine demalonylase activity"/>
    <property type="evidence" value="ECO:0007669"/>
    <property type="project" value="InterPro"/>
</dbReference>
<comment type="catalytic activity">
    <reaction evidence="3">
        <text>N(6)-succinyl-L-lysyl-[protein] + NAD(+) + H2O = 2''-O-succinyl-ADP-D-ribose + nicotinamide + L-lysyl-[protein]</text>
        <dbReference type="Rhea" id="RHEA:47668"/>
        <dbReference type="Rhea" id="RHEA-COMP:9752"/>
        <dbReference type="Rhea" id="RHEA-COMP:11877"/>
        <dbReference type="ChEBI" id="CHEBI:15377"/>
        <dbReference type="ChEBI" id="CHEBI:17154"/>
        <dbReference type="ChEBI" id="CHEBI:29969"/>
        <dbReference type="ChEBI" id="CHEBI:57540"/>
        <dbReference type="ChEBI" id="CHEBI:87830"/>
        <dbReference type="ChEBI" id="CHEBI:87832"/>
    </reaction>
</comment>
<dbReference type="InterPro" id="IPR026591">
    <property type="entry name" value="Sirtuin_cat_small_dom_sf"/>
</dbReference>
<dbReference type="EMBL" id="BNJF01000001">
    <property type="protein sequence ID" value="GHO42257.1"/>
    <property type="molecule type" value="Genomic_DNA"/>
</dbReference>
<comment type="function">
    <text evidence="3">NAD-dependent lysine deacetylase and desuccinylase that specifically removes acetyl and succinyl groups on target proteins. Modulates the activities of several proteins which are inactive in their acylated form.</text>
</comment>
<evidence type="ECO:0000256" key="3">
    <source>
        <dbReference type="HAMAP-Rule" id="MF_01121"/>
    </source>
</evidence>
<evidence type="ECO:0000259" key="5">
    <source>
        <dbReference type="PROSITE" id="PS50305"/>
    </source>
</evidence>
<comment type="cofactor">
    <cofactor evidence="3">
        <name>Zn(2+)</name>
        <dbReference type="ChEBI" id="CHEBI:29105"/>
    </cofactor>
    <text evidence="3">Binds 1 zinc ion per subunit.</text>
</comment>
<dbReference type="InterPro" id="IPR026590">
    <property type="entry name" value="Ssirtuin_cat_dom"/>
</dbReference>
<dbReference type="GO" id="GO:0008270">
    <property type="term" value="F:zinc ion binding"/>
    <property type="evidence" value="ECO:0007669"/>
    <property type="project" value="UniProtKB-UniRule"/>
</dbReference>
<dbReference type="EC" id="2.3.1.286" evidence="3"/>
<name>A0A8J3HR15_9CHLR</name>
<evidence type="ECO:0000256" key="4">
    <source>
        <dbReference type="PROSITE-ProRule" id="PRU00236"/>
    </source>
</evidence>
<comment type="similarity">
    <text evidence="3">Belongs to the sirtuin family. Class III subfamily.</text>
</comment>
<feature type="binding site" evidence="3">
    <location>
        <position position="132"/>
    </location>
    <ligand>
        <name>Zn(2+)</name>
        <dbReference type="ChEBI" id="CHEBI:29105"/>
    </ligand>
</feature>
<evidence type="ECO:0000313" key="7">
    <source>
        <dbReference type="Proteomes" id="UP000612362"/>
    </source>
</evidence>
<feature type="binding site" evidence="3">
    <location>
        <position position="152"/>
    </location>
    <ligand>
        <name>Zn(2+)</name>
        <dbReference type="ChEBI" id="CHEBI:29105"/>
    </ligand>
</feature>
<dbReference type="Proteomes" id="UP000612362">
    <property type="component" value="Unassembled WGS sequence"/>
</dbReference>
<feature type="binding site" evidence="3">
    <location>
        <position position="75"/>
    </location>
    <ligand>
        <name>substrate</name>
    </ligand>
</feature>
<keyword evidence="3" id="KW-0479">Metal-binding</keyword>
<accession>A0A8J3HR15</accession>
<comment type="caution">
    <text evidence="3 4">Lacks conserved residue(s) required for the propagation of feature annotation.</text>
</comment>
<keyword evidence="3" id="KW-0862">Zinc</keyword>
<evidence type="ECO:0000256" key="2">
    <source>
        <dbReference type="ARBA" id="ARBA00023027"/>
    </source>
</evidence>
<feature type="active site" description="Proton acceptor" evidence="3">
    <location>
        <position position="124"/>
    </location>
</feature>
<reference evidence="6" key="1">
    <citation type="submission" date="2020-10" db="EMBL/GenBank/DDBJ databases">
        <title>Taxonomic study of unclassified bacteria belonging to the class Ktedonobacteria.</title>
        <authorList>
            <person name="Yabe S."/>
            <person name="Wang C.M."/>
            <person name="Zheng Y."/>
            <person name="Sakai Y."/>
            <person name="Cavaletti L."/>
            <person name="Monciardini P."/>
            <person name="Donadio S."/>
        </authorList>
    </citation>
    <scope>NUCLEOTIDE SEQUENCE</scope>
    <source>
        <strain evidence="6">SOSP1-1</strain>
    </source>
</reference>
<comment type="caution">
    <text evidence="6">The sequence shown here is derived from an EMBL/GenBank/DDBJ whole genome shotgun (WGS) entry which is preliminary data.</text>
</comment>
<dbReference type="Gene3D" id="3.30.1600.10">
    <property type="entry name" value="SIR2/SIRT2 'Small Domain"/>
    <property type="match status" value="1"/>
</dbReference>
<gene>
    <name evidence="3 6" type="primary">cobB</name>
    <name evidence="6" type="ORF">KSX_04200</name>
</gene>
<comment type="domain">
    <text evidence="3">2 residues (Tyr-72 and Arg-75) present in a large hydrophobic pocket are probably involved in substrate specificity. They are important for desuccinylation activity, but dispensable for deacetylation activity.</text>
</comment>
<feature type="binding site" evidence="3">
    <location>
        <position position="72"/>
    </location>
    <ligand>
        <name>substrate</name>
    </ligand>
</feature>
<dbReference type="GO" id="GO:0005737">
    <property type="term" value="C:cytoplasm"/>
    <property type="evidence" value="ECO:0007669"/>
    <property type="project" value="UniProtKB-SubCell"/>
</dbReference>
<dbReference type="SUPFAM" id="SSF52467">
    <property type="entry name" value="DHS-like NAD/FAD-binding domain"/>
    <property type="match status" value="1"/>
</dbReference>
<proteinExistence type="inferred from homology"/>
<dbReference type="GO" id="GO:0070403">
    <property type="term" value="F:NAD+ binding"/>
    <property type="evidence" value="ECO:0007669"/>
    <property type="project" value="UniProtKB-UniRule"/>
</dbReference>
<dbReference type="Pfam" id="PF02146">
    <property type="entry name" value="SIR2"/>
    <property type="match status" value="1"/>
</dbReference>
<keyword evidence="7" id="KW-1185">Reference proteome</keyword>
<keyword evidence="1" id="KW-0808">Transferase</keyword>
<feature type="binding site" evidence="3">
    <location>
        <begin position="192"/>
        <end position="194"/>
    </location>
    <ligand>
        <name>NAD(+)</name>
        <dbReference type="ChEBI" id="CHEBI:57540"/>
    </ligand>
</feature>
<comment type="subcellular location">
    <subcellularLocation>
        <location evidence="3">Cytoplasm</location>
    </subcellularLocation>
</comment>
<dbReference type="NCBIfam" id="NF001753">
    <property type="entry name" value="PRK00481.1-3"/>
    <property type="match status" value="1"/>
</dbReference>
<dbReference type="PROSITE" id="PS50305">
    <property type="entry name" value="SIRTUIN"/>
    <property type="match status" value="1"/>
</dbReference>
<organism evidence="6 7">
    <name type="scientific">Ktedonospora formicarum</name>
    <dbReference type="NCBI Taxonomy" id="2778364"/>
    <lineage>
        <taxon>Bacteria</taxon>
        <taxon>Bacillati</taxon>
        <taxon>Chloroflexota</taxon>
        <taxon>Ktedonobacteria</taxon>
        <taxon>Ktedonobacterales</taxon>
        <taxon>Ktedonobacteraceae</taxon>
        <taxon>Ktedonospora</taxon>
    </lineage>
</organism>
<feature type="domain" description="Deacetylase sirtuin-type" evidence="5">
    <location>
        <begin position="2"/>
        <end position="251"/>
    </location>
</feature>
<dbReference type="AlphaFoldDB" id="A0A8J3HR15"/>
<dbReference type="HAMAP" id="MF_01121">
    <property type="entry name" value="Sirtuin_ClassIII"/>
    <property type="match status" value="1"/>
</dbReference>
<dbReference type="PANTHER" id="PTHR11085:SF10">
    <property type="entry name" value="NAD-DEPENDENT PROTEIN DEACYLASE SIRTUIN-5, MITOCHONDRIAL-RELATED"/>
    <property type="match status" value="1"/>
</dbReference>
<keyword evidence="2 3" id="KW-0520">NAD</keyword>
<dbReference type="Gene3D" id="3.40.50.1220">
    <property type="entry name" value="TPP-binding domain"/>
    <property type="match status" value="1"/>
</dbReference>
<dbReference type="InterPro" id="IPR029035">
    <property type="entry name" value="DHS-like_NAD/FAD-binding_dom"/>
</dbReference>
<dbReference type="GO" id="GO:0017136">
    <property type="term" value="F:histone deacetylase activity, NAD-dependent"/>
    <property type="evidence" value="ECO:0007669"/>
    <property type="project" value="TreeGrafter"/>
</dbReference>
<dbReference type="InterPro" id="IPR050134">
    <property type="entry name" value="NAD-dep_sirtuin_deacylases"/>
</dbReference>
<dbReference type="CDD" id="cd01412">
    <property type="entry name" value="SIRT5_Af1_CobB"/>
    <property type="match status" value="1"/>
</dbReference>
<dbReference type="GO" id="GO:0036055">
    <property type="term" value="F:protein-succinyllysine desuccinylase activity"/>
    <property type="evidence" value="ECO:0007669"/>
    <property type="project" value="UniProtKB-UniRule"/>
</dbReference>